<evidence type="ECO:0000313" key="2">
    <source>
        <dbReference type="Proteomes" id="UP000236500"/>
    </source>
</evidence>
<name>A0ABX4XMU4_9LIST</name>
<comment type="caution">
    <text evidence="1">The sequence shown here is derived from an EMBL/GenBank/DDBJ whole genome shotgun (WGS) entry which is preliminary data.</text>
</comment>
<protein>
    <submittedName>
        <fullName evidence="1">Uncharacterized protein</fullName>
    </submittedName>
</protein>
<organism evidence="1 2">
    <name type="scientific">Listeria newyorkensis</name>
    <dbReference type="NCBI Taxonomy" id="1497681"/>
    <lineage>
        <taxon>Bacteria</taxon>
        <taxon>Bacillati</taxon>
        <taxon>Bacillota</taxon>
        <taxon>Bacilli</taxon>
        <taxon>Bacillales</taxon>
        <taxon>Listeriaceae</taxon>
        <taxon>Listeria</taxon>
    </lineage>
</organism>
<dbReference type="Proteomes" id="UP000236500">
    <property type="component" value="Unassembled WGS sequence"/>
</dbReference>
<proteinExistence type="predicted"/>
<dbReference type="EMBL" id="MPDH01000007">
    <property type="protein sequence ID" value="PNP92531.1"/>
    <property type="molecule type" value="Genomic_DNA"/>
</dbReference>
<keyword evidence="2" id="KW-1185">Reference proteome</keyword>
<sequence>MENQTINNKELVIEWAPLYTSGEDPIIDVTARENQYALDSIKILMFSDMSSEGKVTLTTDGGGYIGEGNPEGPFYLMSLITNRTNKKITNLHYEIKVIQNSNGEIIGESSFNITDDVYGKYIEPNQGYVALLPFDDKPMKKAGTQLTRDEITVYQEITYDTVEN</sequence>
<accession>A0ABX4XMU4</accession>
<reference evidence="1 2" key="1">
    <citation type="submission" date="2016-11" db="EMBL/GenBank/DDBJ databases">
        <title>Whole Genome Sequence of Listeria newyorkensis.</title>
        <authorList>
            <person name="Frink S."/>
            <person name="Morales C."/>
            <person name="Kiang D."/>
        </authorList>
    </citation>
    <scope>NUCLEOTIDE SEQUENCE [LARGE SCALE GENOMIC DNA]</scope>
    <source>
        <strain evidence="1 2">F1604011-044</strain>
    </source>
</reference>
<gene>
    <name evidence="1" type="ORF">BMT55_08150</name>
</gene>
<evidence type="ECO:0000313" key="1">
    <source>
        <dbReference type="EMBL" id="PNP92531.1"/>
    </source>
</evidence>